<comment type="caution">
    <text evidence="2">The sequence shown here is derived from an EMBL/GenBank/DDBJ whole genome shotgun (WGS) entry which is preliminary data.</text>
</comment>
<evidence type="ECO:0000313" key="2">
    <source>
        <dbReference type="EMBL" id="KAK6511248.1"/>
    </source>
</evidence>
<name>A0AAV9WLU6_9PEZI</name>
<proteinExistence type="predicted"/>
<reference evidence="2 3" key="1">
    <citation type="submission" date="2023-08" db="EMBL/GenBank/DDBJ databases">
        <authorList>
            <person name="Palmer J.M."/>
        </authorList>
    </citation>
    <scope>NUCLEOTIDE SEQUENCE [LARGE SCALE GENOMIC DNA]</scope>
    <source>
        <strain evidence="2 3">TWF481</strain>
    </source>
</reference>
<evidence type="ECO:0000313" key="3">
    <source>
        <dbReference type="Proteomes" id="UP001370758"/>
    </source>
</evidence>
<feature type="compositionally biased region" description="Polar residues" evidence="1">
    <location>
        <begin position="138"/>
        <end position="153"/>
    </location>
</feature>
<dbReference type="EMBL" id="JAVHJL010000001">
    <property type="protein sequence ID" value="KAK6511248.1"/>
    <property type="molecule type" value="Genomic_DNA"/>
</dbReference>
<dbReference type="AlphaFoldDB" id="A0AAV9WLU6"/>
<feature type="region of interest" description="Disordered" evidence="1">
    <location>
        <begin position="129"/>
        <end position="156"/>
    </location>
</feature>
<keyword evidence="3" id="KW-1185">Reference proteome</keyword>
<dbReference type="Proteomes" id="UP001370758">
    <property type="component" value="Unassembled WGS sequence"/>
</dbReference>
<sequence length="779" mass="86828">MLEFIVNSIVVPYLVGVVFSVGRRAFGPKTPTTTTDGPRVALPCAWPLGPEELLQLACSEPLPTTSDQDLEVLVEPPAMDAGWTVAASAPLVKPAPQPVVRPGPQVQPTPPVAPVAAATEPQELDSWAITPDEDDVSSEGSTKTLTRVNNESGASAPKCPAVAEAIKNGLQNVLNKRAARGAGGVVAGPADGFKLRTRDLRSLPKHLDPRFRGSKQYVSTAEPRPRAPSDVPAAVFFKPKPENPVDAWVGGQLDQTVELYVDPDCRVSTPGTVAAGLSDTDSLFRVPLSQFGDDAFDEEEEEERHLRLKELAAKAVDLEARLEEELKRRRGDPPHVSGQPSDQESGQNQNRRRGQIRNLPIALSPSLVHQIPGNLLGRAVLRRDENVAPNATPAEGRPTSDFDKKVALLQRVLDKDAATLGALTGMDISQLVRGVETGDWTYLSGSQGPALLATMIQVVTKEQQDASDLAKAFSRATLKVITSNKKPDAEVEAEKDMMKNVLDNKFDEFWNTIRSNISFDKDPLALSGRRQYASFFPAAGQMPPQPSRHHIKMEFPQIRDELEMILREIRRYSKQFFSSPGFEELPPELLDVLLNMCDGSRDVLMTLLKHQDTKYLVVAAFIKRVLFNICLGTGWIWQGYDDNLSGLFTLERNLYNDPRYKYQRTVALTWRAHRFTQLTYQPWWDHMLELRIKLVADEMYKLLRPLQGEDRAKTDFPQVRAFMDLLELVEYFSKLSAKMYEHEALWSYHFPSVGREFEPSTMVWDDPLRNHGVAIRGSD</sequence>
<feature type="region of interest" description="Disordered" evidence="1">
    <location>
        <begin position="325"/>
        <end position="352"/>
    </location>
</feature>
<protein>
    <submittedName>
        <fullName evidence="2">Uncharacterized protein</fullName>
    </submittedName>
</protein>
<accession>A0AAV9WLU6</accession>
<evidence type="ECO:0000256" key="1">
    <source>
        <dbReference type="SAM" id="MobiDB-lite"/>
    </source>
</evidence>
<gene>
    <name evidence="2" type="ORF">TWF481_000169</name>
</gene>
<organism evidence="2 3">
    <name type="scientific">Arthrobotrys musiformis</name>
    <dbReference type="NCBI Taxonomy" id="47236"/>
    <lineage>
        <taxon>Eukaryota</taxon>
        <taxon>Fungi</taxon>
        <taxon>Dikarya</taxon>
        <taxon>Ascomycota</taxon>
        <taxon>Pezizomycotina</taxon>
        <taxon>Orbiliomycetes</taxon>
        <taxon>Orbiliales</taxon>
        <taxon>Orbiliaceae</taxon>
        <taxon>Arthrobotrys</taxon>
    </lineage>
</organism>